<accession>A0A3E2H2X6</accession>
<dbReference type="AlphaFoldDB" id="A0A3E2H2X6"/>
<protein>
    <submittedName>
        <fullName evidence="2">Uncharacterized protein</fullName>
    </submittedName>
</protein>
<feature type="region of interest" description="Disordered" evidence="1">
    <location>
        <begin position="113"/>
        <end position="133"/>
    </location>
</feature>
<evidence type="ECO:0000313" key="2">
    <source>
        <dbReference type="EMBL" id="RFU27754.1"/>
    </source>
</evidence>
<keyword evidence="3" id="KW-1185">Reference proteome</keyword>
<feature type="compositionally biased region" description="Low complexity" evidence="1">
    <location>
        <begin position="1"/>
        <end position="17"/>
    </location>
</feature>
<feature type="non-terminal residue" evidence="2">
    <location>
        <position position="1"/>
    </location>
</feature>
<feature type="region of interest" description="Disordered" evidence="1">
    <location>
        <begin position="1"/>
        <end position="31"/>
    </location>
</feature>
<comment type="caution">
    <text evidence="2">The sequence shown here is derived from an EMBL/GenBank/DDBJ whole genome shotgun (WGS) entry which is preliminary data.</text>
</comment>
<gene>
    <name evidence="2" type="ORF">B7463_g8584</name>
</gene>
<reference evidence="2 3" key="1">
    <citation type="submission" date="2018-05" db="EMBL/GenBank/DDBJ databases">
        <title>Draft genome sequence of Scytalidium lignicola DSM 105466, a ubiquitous saprotrophic fungus.</title>
        <authorList>
            <person name="Buettner E."/>
            <person name="Gebauer A.M."/>
            <person name="Hofrichter M."/>
            <person name="Liers C."/>
            <person name="Kellner H."/>
        </authorList>
    </citation>
    <scope>NUCLEOTIDE SEQUENCE [LARGE SCALE GENOMIC DNA]</scope>
    <source>
        <strain evidence="2 3">DSM 105466</strain>
    </source>
</reference>
<dbReference type="EMBL" id="NCSJ02000192">
    <property type="protein sequence ID" value="RFU27754.1"/>
    <property type="molecule type" value="Genomic_DNA"/>
</dbReference>
<feature type="non-terminal residue" evidence="2">
    <location>
        <position position="198"/>
    </location>
</feature>
<feature type="compositionally biased region" description="Polar residues" evidence="1">
    <location>
        <begin position="18"/>
        <end position="29"/>
    </location>
</feature>
<feature type="compositionally biased region" description="Low complexity" evidence="1">
    <location>
        <begin position="114"/>
        <end position="129"/>
    </location>
</feature>
<organism evidence="2 3">
    <name type="scientific">Scytalidium lignicola</name>
    <name type="common">Hyphomycete</name>
    <dbReference type="NCBI Taxonomy" id="5539"/>
    <lineage>
        <taxon>Eukaryota</taxon>
        <taxon>Fungi</taxon>
        <taxon>Dikarya</taxon>
        <taxon>Ascomycota</taxon>
        <taxon>Pezizomycotina</taxon>
        <taxon>Leotiomycetes</taxon>
        <taxon>Leotiomycetes incertae sedis</taxon>
        <taxon>Scytalidium</taxon>
    </lineage>
</organism>
<evidence type="ECO:0000313" key="3">
    <source>
        <dbReference type="Proteomes" id="UP000258309"/>
    </source>
</evidence>
<evidence type="ECO:0000256" key="1">
    <source>
        <dbReference type="SAM" id="MobiDB-lite"/>
    </source>
</evidence>
<sequence>MTAVKSSKTPSTTSQTSYLQQPPAQNTPNLAAGEQQFPKDLLVYLAVYPIRPLLLSTPSQTKDAIVSNATTFTEFTFKVAVTTQKEKSVLIPSQSTNNTTTSLVTQLGRTIAQPSITSTTSTHPPSATKHSLRSPNSITIKLRQQPSPFLEHSVKEPLQSETTPEFIPNQPPNAEMLRFTPEELQQVAKILKNITLAA</sequence>
<proteinExistence type="predicted"/>
<dbReference type="Proteomes" id="UP000258309">
    <property type="component" value="Unassembled WGS sequence"/>
</dbReference>
<name>A0A3E2H2X6_SCYLI</name>